<keyword evidence="1" id="KW-0812">Transmembrane</keyword>
<keyword evidence="1" id="KW-0472">Membrane</keyword>
<accession>A0A3D8I6A2</accession>
<dbReference type="Pfam" id="PF19528">
    <property type="entry name" value="DUF6056"/>
    <property type="match status" value="1"/>
</dbReference>
<evidence type="ECO:0000256" key="1">
    <source>
        <dbReference type="SAM" id="Phobius"/>
    </source>
</evidence>
<sequence>MLLNCLLPTQSDDLGASAEGLKGAWRSYMHWNGRIFEMLRVAYVASIAPSIYFALLNTLIALAFILGFFVFIFGRLPRGFDDMMILSILMLIIMFRSAFGAIFLWAAGSLNYLWAYCALIYCFIPYRLYWGRVFDKSSHSQSLVASCSIGLALLQAIGLFVLCFIGGMSSEMIGIVALLVHIGFLIYALRAHLRLPLWYYSGIVGLLLGWLALYFSPGHMERAAVWWELMGRESFYLLSDIWHMSLLAQIKHLNIVYQKFVPLSAFMIVIPILFVCYERIKAGMKPIYLFPCIIALVLWFVFVRHCGKIHSYLVYVVPLLHFVLAIGFFAFMMRFYHRQKREDLAKLFAKLLIAFLLFCLFVGSTIQVGIPSRARLVYVLIGAVMVIFVYRQWCVMLGGQKARRVQNIILALCIAYGIFVLSSYIHGRIKWNAMLDSIEEQKLAGKQEVIVKASTFKSFYHQYGDWGNPGANPNEWPNTSYAHYFGVKSFIVQ</sequence>
<feature type="transmembrane region" description="Helical" evidence="1">
    <location>
        <begin position="255"/>
        <end position="275"/>
    </location>
</feature>
<feature type="transmembrane region" description="Helical" evidence="1">
    <location>
        <begin position="173"/>
        <end position="190"/>
    </location>
</feature>
<dbReference type="AlphaFoldDB" id="A0A3D8I6A2"/>
<gene>
    <name evidence="2" type="ORF">CQA63_03025</name>
</gene>
<feature type="transmembrane region" description="Helical" evidence="1">
    <location>
        <begin position="51"/>
        <end position="73"/>
    </location>
</feature>
<reference evidence="2 3" key="1">
    <citation type="submission" date="2018-04" db="EMBL/GenBank/DDBJ databases">
        <title>Novel Campyloabacter and Helicobacter Species and Strains.</title>
        <authorList>
            <person name="Mannion A.J."/>
            <person name="Shen Z."/>
            <person name="Fox J.G."/>
        </authorList>
    </citation>
    <scope>NUCLEOTIDE SEQUENCE [LARGE SCALE GENOMIC DNA]</scope>
    <source>
        <strain evidence="2 3">MIT 98-6070</strain>
    </source>
</reference>
<comment type="caution">
    <text evidence="2">The sequence shown here is derived from an EMBL/GenBank/DDBJ whole genome shotgun (WGS) entry which is preliminary data.</text>
</comment>
<evidence type="ECO:0008006" key="4">
    <source>
        <dbReference type="Google" id="ProtNLM"/>
    </source>
</evidence>
<feature type="transmembrane region" description="Helical" evidence="1">
    <location>
        <begin position="142"/>
        <end position="167"/>
    </location>
</feature>
<dbReference type="EMBL" id="NXLR01000003">
    <property type="protein sequence ID" value="RDU60536.1"/>
    <property type="molecule type" value="Genomic_DNA"/>
</dbReference>
<dbReference type="InterPro" id="IPR045691">
    <property type="entry name" value="DUF6056"/>
</dbReference>
<feature type="transmembrane region" description="Helical" evidence="1">
    <location>
        <begin position="376"/>
        <end position="393"/>
    </location>
</feature>
<feature type="transmembrane region" description="Helical" evidence="1">
    <location>
        <begin position="197"/>
        <end position="216"/>
    </location>
</feature>
<proteinExistence type="predicted"/>
<evidence type="ECO:0000313" key="3">
    <source>
        <dbReference type="Proteomes" id="UP000256599"/>
    </source>
</evidence>
<feature type="transmembrane region" description="Helical" evidence="1">
    <location>
        <begin position="312"/>
        <end position="335"/>
    </location>
</feature>
<feature type="transmembrane region" description="Helical" evidence="1">
    <location>
        <begin position="347"/>
        <end position="370"/>
    </location>
</feature>
<feature type="transmembrane region" description="Helical" evidence="1">
    <location>
        <begin position="405"/>
        <end position="425"/>
    </location>
</feature>
<evidence type="ECO:0000313" key="2">
    <source>
        <dbReference type="EMBL" id="RDU60536.1"/>
    </source>
</evidence>
<protein>
    <recommendedName>
        <fullName evidence="4">Glycosyltransferase RgtA/B/C/D-like domain-containing protein</fullName>
    </recommendedName>
</protein>
<name>A0A3D8I6A2_9HELI</name>
<organism evidence="2 3">
    <name type="scientific">Helicobacter marmotae</name>
    <dbReference type="NCBI Taxonomy" id="152490"/>
    <lineage>
        <taxon>Bacteria</taxon>
        <taxon>Pseudomonadati</taxon>
        <taxon>Campylobacterota</taxon>
        <taxon>Epsilonproteobacteria</taxon>
        <taxon>Campylobacterales</taxon>
        <taxon>Helicobacteraceae</taxon>
        <taxon>Helicobacter</taxon>
    </lineage>
</organism>
<feature type="transmembrane region" description="Helical" evidence="1">
    <location>
        <begin position="287"/>
        <end position="306"/>
    </location>
</feature>
<keyword evidence="3" id="KW-1185">Reference proteome</keyword>
<dbReference type="Proteomes" id="UP000256599">
    <property type="component" value="Unassembled WGS sequence"/>
</dbReference>
<feature type="transmembrane region" description="Helical" evidence="1">
    <location>
        <begin position="85"/>
        <end position="107"/>
    </location>
</feature>
<feature type="transmembrane region" description="Helical" evidence="1">
    <location>
        <begin position="113"/>
        <end position="130"/>
    </location>
</feature>
<keyword evidence="1" id="KW-1133">Transmembrane helix</keyword>